<dbReference type="AlphaFoldDB" id="A0A0S4QEN3"/>
<evidence type="ECO:0000313" key="3">
    <source>
        <dbReference type="Proteomes" id="UP000198802"/>
    </source>
</evidence>
<protein>
    <submittedName>
        <fullName evidence="2">Uncharacterized protein</fullName>
    </submittedName>
</protein>
<sequence length="159" mass="16556">MTSADRSGPFLPPVPADVGDPDAAGEELPAAVMMPWGLDEWAVVVQPGSAPGDLVRAAARMPGGLEFSESFGDVDVVVVYRAPAGDRAVLGNSDPGPSRRECGGAAVRMALTLGPTRPDSRWMTRGERAAFRAGQVEAFEAVRRTVLDVIGVPAVRTSG</sequence>
<proteinExistence type="predicted"/>
<evidence type="ECO:0000313" key="2">
    <source>
        <dbReference type="EMBL" id="CUU53989.1"/>
    </source>
</evidence>
<accession>A0A0S4QEN3</accession>
<dbReference type="Proteomes" id="UP000198802">
    <property type="component" value="Unassembled WGS sequence"/>
</dbReference>
<organism evidence="2 3">
    <name type="scientific">Parafrankia irregularis</name>
    <dbReference type="NCBI Taxonomy" id="795642"/>
    <lineage>
        <taxon>Bacteria</taxon>
        <taxon>Bacillati</taxon>
        <taxon>Actinomycetota</taxon>
        <taxon>Actinomycetes</taxon>
        <taxon>Frankiales</taxon>
        <taxon>Frankiaceae</taxon>
        <taxon>Parafrankia</taxon>
    </lineage>
</organism>
<name>A0A0S4QEN3_9ACTN</name>
<evidence type="ECO:0000256" key="1">
    <source>
        <dbReference type="SAM" id="MobiDB-lite"/>
    </source>
</evidence>
<dbReference type="NCBIfam" id="TIGR03917">
    <property type="entry name" value="Frankia_40_dom"/>
    <property type="match status" value="1"/>
</dbReference>
<gene>
    <name evidence="2" type="ORF">Ga0074812_101491</name>
</gene>
<keyword evidence="3" id="KW-1185">Reference proteome</keyword>
<feature type="region of interest" description="Disordered" evidence="1">
    <location>
        <begin position="1"/>
        <end position="23"/>
    </location>
</feature>
<dbReference type="EMBL" id="FAOZ01000001">
    <property type="protein sequence ID" value="CUU53989.1"/>
    <property type="molecule type" value="Genomic_DNA"/>
</dbReference>
<dbReference type="InterPro" id="IPR023817">
    <property type="entry name" value="Frankia_40_dom"/>
</dbReference>
<reference evidence="3" key="1">
    <citation type="submission" date="2015-11" db="EMBL/GenBank/DDBJ databases">
        <authorList>
            <person name="Varghese N."/>
        </authorList>
    </citation>
    <scope>NUCLEOTIDE SEQUENCE [LARGE SCALE GENOMIC DNA]</scope>
    <source>
        <strain evidence="3">DSM 45899</strain>
    </source>
</reference>